<evidence type="ECO:0008006" key="3">
    <source>
        <dbReference type="Google" id="ProtNLM"/>
    </source>
</evidence>
<organism evidence="1 2">
    <name type="scientific">Heterodera schachtii</name>
    <name type="common">Sugarbeet cyst nematode worm</name>
    <name type="synonym">Tylenchus schachtii</name>
    <dbReference type="NCBI Taxonomy" id="97005"/>
    <lineage>
        <taxon>Eukaryota</taxon>
        <taxon>Metazoa</taxon>
        <taxon>Ecdysozoa</taxon>
        <taxon>Nematoda</taxon>
        <taxon>Chromadorea</taxon>
        <taxon>Rhabditida</taxon>
        <taxon>Tylenchina</taxon>
        <taxon>Tylenchomorpha</taxon>
        <taxon>Tylenchoidea</taxon>
        <taxon>Heteroderidae</taxon>
        <taxon>Heteroderinae</taxon>
        <taxon>Heterodera</taxon>
    </lineage>
</organism>
<dbReference type="Proteomes" id="UP001620645">
    <property type="component" value="Unassembled WGS sequence"/>
</dbReference>
<gene>
    <name evidence="1" type="ORF">niasHS_005371</name>
</gene>
<name>A0ABD2J9A2_HETSC</name>
<proteinExistence type="predicted"/>
<sequence length="173" mass="19384">MKKLRLPPELVSEIATALPFDIRWATIRVSTNFDHFVGKCQSVWILQELARQKILHEKHQHLVKAKRELKKVIPKLEQGKLIILGNYLVLHFGASPNYGLSGEEVKRMTPQQRYMAQVEALIKDFVDQNDAVAVNRIANILFNHIESGLYELRLIAKMGSGGGVSGSGPGTSK</sequence>
<evidence type="ECO:0000313" key="1">
    <source>
        <dbReference type="EMBL" id="KAL3087132.1"/>
    </source>
</evidence>
<protein>
    <recommendedName>
        <fullName evidence="3">F-box domain-containing protein</fullName>
    </recommendedName>
</protein>
<accession>A0ABD2J9A2</accession>
<dbReference type="EMBL" id="JBICCN010000185">
    <property type="protein sequence ID" value="KAL3087132.1"/>
    <property type="molecule type" value="Genomic_DNA"/>
</dbReference>
<keyword evidence="2" id="KW-1185">Reference proteome</keyword>
<evidence type="ECO:0000313" key="2">
    <source>
        <dbReference type="Proteomes" id="UP001620645"/>
    </source>
</evidence>
<dbReference type="AlphaFoldDB" id="A0ABD2J9A2"/>
<comment type="caution">
    <text evidence="1">The sequence shown here is derived from an EMBL/GenBank/DDBJ whole genome shotgun (WGS) entry which is preliminary data.</text>
</comment>
<reference evidence="1 2" key="1">
    <citation type="submission" date="2024-10" db="EMBL/GenBank/DDBJ databases">
        <authorList>
            <person name="Kim D."/>
        </authorList>
    </citation>
    <scope>NUCLEOTIDE SEQUENCE [LARGE SCALE GENOMIC DNA]</scope>
    <source>
        <strain evidence="1">Taebaek</strain>
    </source>
</reference>